<dbReference type="Proteomes" id="UP001228139">
    <property type="component" value="Chromosome"/>
</dbReference>
<dbReference type="GO" id="GO:0008897">
    <property type="term" value="F:holo-[acyl-carrier-protein] synthase activity"/>
    <property type="evidence" value="ECO:0007669"/>
    <property type="project" value="InterPro"/>
</dbReference>
<name>A0AA50HMX4_9GAMM</name>
<evidence type="ECO:0000313" key="2">
    <source>
        <dbReference type="Proteomes" id="UP001228139"/>
    </source>
</evidence>
<organism evidence="1 2">
    <name type="scientific">Erwinia pyri</name>
    <dbReference type="NCBI Taxonomy" id="3062598"/>
    <lineage>
        <taxon>Bacteria</taxon>
        <taxon>Pseudomonadati</taxon>
        <taxon>Pseudomonadota</taxon>
        <taxon>Gammaproteobacteria</taxon>
        <taxon>Enterobacterales</taxon>
        <taxon>Erwiniaceae</taxon>
        <taxon>Erwinia</taxon>
    </lineage>
</organism>
<dbReference type="Gene3D" id="3.90.470.20">
    <property type="entry name" value="4'-phosphopantetheinyl transferase domain"/>
    <property type="match status" value="2"/>
</dbReference>
<keyword evidence="1" id="KW-0808">Transferase</keyword>
<accession>A0AA50HMX4</accession>
<dbReference type="EMBL" id="CP132353">
    <property type="protein sequence ID" value="WLS78937.1"/>
    <property type="molecule type" value="Genomic_DNA"/>
</dbReference>
<evidence type="ECO:0000313" key="1">
    <source>
        <dbReference type="EMBL" id="WLS78937.1"/>
    </source>
</evidence>
<dbReference type="AlphaFoldDB" id="A0AA50HMX4"/>
<proteinExistence type="predicted"/>
<dbReference type="KEGG" id="epi:Q3V30_21395"/>
<sequence>MAGHFARRTLDQWTPRVPRLPQNLIDFAGTLPEKRRLRYLAARSLLAELMLRIYGITQLPELTFSSCGRPRFVDRDLPDFSIGYAGSIVGVLLAEEGGRAGLGMEIMRAHSRQTMDLYLRDLSSGERAWINAQTDPIEAATQLWAMRKSLLKLTDQAEKPGDSLRLHPASGRLRALNFPDIQAVSDVEPLLLWSCAFSPGSERLHLWELDEQENWIRLQEIQLNKANMGERVLRLTSMPAERAGSV</sequence>
<protein>
    <submittedName>
        <fullName evidence="1">Phosphopantetheinyl transferase</fullName>
    </submittedName>
</protein>
<reference evidence="1 2" key="1">
    <citation type="submission" date="2023-07" db="EMBL/GenBank/DDBJ databases">
        <title>Pathogenic bacteria of pear tree diseases.</title>
        <authorList>
            <person name="Zhang Z."/>
            <person name="He L."/>
            <person name="Huang R."/>
        </authorList>
    </citation>
    <scope>NUCLEOTIDE SEQUENCE [LARGE SCALE GENOMIC DNA]</scope>
    <source>
        <strain evidence="1 2">DE2</strain>
    </source>
</reference>
<keyword evidence="2" id="KW-1185">Reference proteome</keyword>
<dbReference type="GO" id="GO:0000287">
    <property type="term" value="F:magnesium ion binding"/>
    <property type="evidence" value="ECO:0007669"/>
    <property type="project" value="InterPro"/>
</dbReference>
<gene>
    <name evidence="1" type="ORF">Q3V30_21395</name>
</gene>
<dbReference type="RefSeq" id="WP_306209274.1">
    <property type="nucleotide sequence ID" value="NZ_CP132353.1"/>
</dbReference>
<dbReference type="InterPro" id="IPR037143">
    <property type="entry name" value="4-PPantetheinyl_Trfase_dom_sf"/>
</dbReference>